<feature type="transmembrane region" description="Helical" evidence="6">
    <location>
        <begin position="227"/>
        <end position="247"/>
    </location>
</feature>
<evidence type="ECO:0000256" key="7">
    <source>
        <dbReference type="SAM" id="SignalP"/>
    </source>
</evidence>
<feature type="compositionally biased region" description="Low complexity" evidence="5">
    <location>
        <begin position="387"/>
        <end position="410"/>
    </location>
</feature>
<evidence type="ECO:0000256" key="1">
    <source>
        <dbReference type="ARBA" id="ARBA00004141"/>
    </source>
</evidence>
<feature type="transmembrane region" description="Helical" evidence="6">
    <location>
        <begin position="86"/>
        <end position="103"/>
    </location>
</feature>
<keyword evidence="7" id="KW-0732">Signal</keyword>
<gene>
    <name evidence="8" type="primary">trbL</name>
    <name evidence="8" type="ORF">HFQ13_08470</name>
</gene>
<evidence type="ECO:0000313" key="9">
    <source>
        <dbReference type="Proteomes" id="UP001197378"/>
    </source>
</evidence>
<feature type="transmembrane region" description="Helical" evidence="6">
    <location>
        <begin position="170"/>
        <end position="192"/>
    </location>
</feature>
<feature type="compositionally biased region" description="Basic and acidic residues" evidence="5">
    <location>
        <begin position="425"/>
        <end position="439"/>
    </location>
</feature>
<feature type="region of interest" description="Disordered" evidence="5">
    <location>
        <begin position="387"/>
        <end position="473"/>
    </location>
</feature>
<accession>A0AAE2YQ68</accession>
<keyword evidence="4 6" id="KW-0472">Membrane</keyword>
<protein>
    <submittedName>
        <fullName evidence="8">P-type conjugative transfer protein TrbL</fullName>
    </submittedName>
</protein>
<dbReference type="AlphaFoldDB" id="A0AAE2YQ68"/>
<dbReference type="EMBL" id="JAAXYO010000123">
    <property type="protein sequence ID" value="MBU2788236.1"/>
    <property type="molecule type" value="Genomic_DNA"/>
</dbReference>
<dbReference type="Pfam" id="PF04610">
    <property type="entry name" value="TrbL"/>
    <property type="match status" value="1"/>
</dbReference>
<reference evidence="8" key="1">
    <citation type="journal article" date="2021" name="ISME J.">
        <title>Genomic evolution of the class Acidithiobacillia: deep-branching Proteobacteria living in extreme acidic conditions.</title>
        <authorList>
            <person name="Moya-Beltran A."/>
            <person name="Beard S."/>
            <person name="Rojas-Villalobos C."/>
            <person name="Issotta F."/>
            <person name="Gallardo Y."/>
            <person name="Ulloa R."/>
            <person name="Giaveno A."/>
            <person name="Degli Esposti M."/>
            <person name="Johnson D.B."/>
            <person name="Quatrini R."/>
        </authorList>
    </citation>
    <scope>NUCLEOTIDE SEQUENCE</scope>
    <source>
        <strain evidence="8">VAN18-1</strain>
    </source>
</reference>
<dbReference type="InterPro" id="IPR007688">
    <property type="entry name" value="Conjugal_tfr_TrbL/VirB6"/>
</dbReference>
<keyword evidence="2 6" id="KW-0812">Transmembrane</keyword>
<evidence type="ECO:0000256" key="3">
    <source>
        <dbReference type="ARBA" id="ARBA00022989"/>
    </source>
</evidence>
<proteinExistence type="predicted"/>
<dbReference type="GO" id="GO:0030255">
    <property type="term" value="P:protein secretion by the type IV secretion system"/>
    <property type="evidence" value="ECO:0007669"/>
    <property type="project" value="InterPro"/>
</dbReference>
<comment type="subcellular location">
    <subcellularLocation>
        <location evidence="1">Membrane</location>
        <topology evidence="1">Multi-pass membrane protein</topology>
    </subcellularLocation>
</comment>
<dbReference type="InterPro" id="IPR014150">
    <property type="entry name" value="Conjugal_tfr_TrbL"/>
</dbReference>
<feature type="transmembrane region" description="Helical" evidence="6">
    <location>
        <begin position="201"/>
        <end position="221"/>
    </location>
</feature>
<feature type="transmembrane region" description="Helical" evidence="6">
    <location>
        <begin position="56"/>
        <end position="74"/>
    </location>
</feature>
<dbReference type="GO" id="GO:0016020">
    <property type="term" value="C:membrane"/>
    <property type="evidence" value="ECO:0007669"/>
    <property type="project" value="UniProtKB-SubCell"/>
</dbReference>
<keyword evidence="9" id="KW-1185">Reference proteome</keyword>
<evidence type="ECO:0000256" key="6">
    <source>
        <dbReference type="SAM" id="Phobius"/>
    </source>
</evidence>
<feature type="chain" id="PRO_5042082727" evidence="7">
    <location>
        <begin position="27"/>
        <end position="473"/>
    </location>
</feature>
<dbReference type="RefSeq" id="WP_215885589.1">
    <property type="nucleotide sequence ID" value="NZ_JAAXYO010000123.1"/>
</dbReference>
<name>A0AAE2YQ68_9PROT</name>
<keyword evidence="3 6" id="KW-1133">Transmembrane helix</keyword>
<evidence type="ECO:0000256" key="2">
    <source>
        <dbReference type="ARBA" id="ARBA00022692"/>
    </source>
</evidence>
<comment type="caution">
    <text evidence="8">The sequence shown here is derived from an EMBL/GenBank/DDBJ whole genome shotgun (WGS) entry which is preliminary data.</text>
</comment>
<feature type="signal peptide" evidence="7">
    <location>
        <begin position="1"/>
        <end position="26"/>
    </location>
</feature>
<organism evidence="8 9">
    <name type="scientific">Igneacidithiobacillus copahuensis</name>
    <dbReference type="NCBI Taxonomy" id="2724909"/>
    <lineage>
        <taxon>Bacteria</taxon>
        <taxon>Pseudomonadati</taxon>
        <taxon>Pseudomonadota</taxon>
        <taxon>Acidithiobacillia</taxon>
        <taxon>Acidithiobacillales</taxon>
        <taxon>Acidithiobacillaceae</taxon>
        <taxon>Igneacidithiobacillus</taxon>
    </lineage>
</organism>
<evidence type="ECO:0000256" key="5">
    <source>
        <dbReference type="SAM" id="MobiDB-lite"/>
    </source>
</evidence>
<evidence type="ECO:0000313" key="8">
    <source>
        <dbReference type="EMBL" id="MBU2788236.1"/>
    </source>
</evidence>
<evidence type="ECO:0000256" key="4">
    <source>
        <dbReference type="ARBA" id="ARBA00023136"/>
    </source>
</evidence>
<dbReference type="Proteomes" id="UP001197378">
    <property type="component" value="Unassembled WGS sequence"/>
</dbReference>
<dbReference type="NCBIfam" id="TIGR02783">
    <property type="entry name" value="TrbL_P"/>
    <property type="match status" value="1"/>
</dbReference>
<sequence length="473" mass="47523">MRSRSSVILPLLLSVILLGVATPADAATGTVSPFIAAFSNVVTTWYSTILHVSEEIFYALFGIDFVYLVAQWLIGGKDVHEIFSSFIKKLITIGFFYTILLNSQQLLQWVYQGFQGTGAEAGGAQSVSATSIFSTMMKVWTALLDGPHSSNSHGWLYDVTHIGTAALSDVLGIMLAGITALIVLMIVVYVVIEFFAIKMEALLVGSVGALMLGFAGSRWTVQYAEGFFKYAVSVGVRLLVLTLWLGFVENQLGSSVTTILNIASGNGTSTVGLFEGYGEVLIFFLLVGWLTKKLPGIANSVLAGATSMSGGEMIAAGVAAGVAAGAAIATGGAALAGAGGAGALTGAQAAAMDAGAAGSLGGAAGEGATAAGGGGMAGADAATANAVPAPAPSATTPASEAGGNAVPAPSAGGGASGSGSQSVPSDEKTLAKRFLENHKTATSLHQAAESAFSPGKMDTNGVQAPGAGLKHSE</sequence>